<feature type="transmembrane region" description="Helical" evidence="11">
    <location>
        <begin position="21"/>
        <end position="40"/>
    </location>
</feature>
<evidence type="ECO:0000313" key="13">
    <source>
        <dbReference type="EMBL" id="KAL1562118.1"/>
    </source>
</evidence>
<feature type="transmembrane region" description="Helical" evidence="11">
    <location>
        <begin position="634"/>
        <end position="654"/>
    </location>
</feature>
<keyword evidence="7" id="KW-0961">Cell wall biogenesis/degradation</keyword>
<dbReference type="SUPFAM" id="SSF53448">
    <property type="entry name" value="Nucleotide-diphospho-sugar transferases"/>
    <property type="match status" value="1"/>
</dbReference>
<dbReference type="EMBL" id="JBEAFC010000003">
    <property type="protein sequence ID" value="KAL1562118.1"/>
    <property type="molecule type" value="Genomic_DNA"/>
</dbReference>
<evidence type="ECO:0000256" key="2">
    <source>
        <dbReference type="ARBA" id="ARBA00022676"/>
    </source>
</evidence>
<evidence type="ECO:0000313" key="14">
    <source>
        <dbReference type="Proteomes" id="UP001567538"/>
    </source>
</evidence>
<feature type="binding site" evidence="9">
    <location>
        <position position="110"/>
    </location>
    <ligand>
        <name>UDP-alpha-D-glucose</name>
        <dbReference type="ChEBI" id="CHEBI:58885"/>
    </ligand>
</feature>
<feature type="active site" evidence="8">
    <location>
        <position position="139"/>
    </location>
</feature>
<keyword evidence="4 11" id="KW-0812">Transmembrane</keyword>
<dbReference type="GO" id="GO:0016757">
    <property type="term" value="F:glycosyltransferase activity"/>
    <property type="evidence" value="ECO:0007669"/>
    <property type="project" value="UniProtKB-KW"/>
</dbReference>
<gene>
    <name evidence="13" type="ORF">AAHA92_04733</name>
</gene>
<feature type="binding site" evidence="9">
    <location>
        <position position="139"/>
    </location>
    <ligand>
        <name>UDP-alpha-D-glucose</name>
        <dbReference type="ChEBI" id="CHEBI:58885"/>
    </ligand>
</feature>
<keyword evidence="3" id="KW-0808">Transferase</keyword>
<evidence type="ECO:0000256" key="8">
    <source>
        <dbReference type="PIRSR" id="PIRSR605150-1"/>
    </source>
</evidence>
<evidence type="ECO:0000256" key="9">
    <source>
        <dbReference type="PIRSR" id="PIRSR605150-2"/>
    </source>
</evidence>
<dbReference type="PANTHER" id="PTHR13301">
    <property type="entry name" value="X-BOX TRANSCRIPTION FACTOR-RELATED"/>
    <property type="match status" value="1"/>
</dbReference>
<keyword evidence="2" id="KW-0328">Glycosyltransferase</keyword>
<comment type="subcellular location">
    <subcellularLocation>
        <location evidence="1">Endomembrane system</location>
        <topology evidence="1">Multi-pass membrane protein</topology>
    </subcellularLocation>
</comment>
<proteinExistence type="predicted"/>
<dbReference type="InterPro" id="IPR001173">
    <property type="entry name" value="Glyco_trans_2-like"/>
</dbReference>
<dbReference type="GO" id="GO:0071555">
    <property type="term" value="P:cell wall organization"/>
    <property type="evidence" value="ECO:0007669"/>
    <property type="project" value="UniProtKB-KW"/>
</dbReference>
<evidence type="ECO:0000256" key="1">
    <source>
        <dbReference type="ARBA" id="ARBA00004127"/>
    </source>
</evidence>
<keyword evidence="6 11" id="KW-0472">Membrane</keyword>
<name>A0ABD1I3Q3_SALDI</name>
<feature type="binding site" evidence="10">
    <location>
        <position position="282"/>
    </location>
    <ligand>
        <name>Mn(2+)</name>
        <dbReference type="ChEBI" id="CHEBI:29035"/>
    </ligand>
</feature>
<sequence>MEKSVALNEWQSRKNRMVINRFHAFIHGAALAALFYYRITSITAIAKTSKPILPHLLIFGAEFVLSFHWVLSQGSKWNPISRTACPERLPADDDLPSLDVFVCTTDPVKEPSLGVMNTVISAMALDYPPQKLHLYLSDDGGSPVTFRAVKEAWGFAKLWIPFCRKYMVKNRCPHAYFFTEQTGDHQFLLEKTHIQKAYEDFQISLAKIAASTDSHVSRDHQPIIEVINDGDEMDKDPHMPLLVYVAREKRPFHPHHFKAGALNVLLRVSALISNSPYILVLDCDMYCNDPKSARQAMCFHLDSKLSPLAFVQFPQRFYTICDKDIYDGEFRYAWDKWEGLNGLKGPIMCGTGFYIKREALYGTQQLHKNVDTIKCFGSSKEFVNSVYTHSKPNYPCDNVLQKEMQFLASCSYDNGTKWGEQVGFRYFAVAEDFLTGLMLHCEGWKSVYYESSRARPGFLGASPDNLGDVLVQQSRWSVGLNQVAFSKYSPLVYGILKMPILQTMCYAEIAFYTISFLPLYILALLPQISLLRGIHLYPQVSSPFFFVFVFLFISSQAKHLQEVLVMGYRMRTWITEQRMWMIRSFTSYFYGNMNTIMDKIGLRKASFLPTNKAVDEAAAELYQKGMYNFEAPPLFMVPMCTLYMINMGSFVAGIARVLHAEKGKGMLIESSIPLFGMIIHLPLLQGMVVRKDKGRVPTNVSVVSLLLSSIVVGFAAFAT</sequence>
<dbReference type="Pfam" id="PF03552">
    <property type="entry name" value="Cellulose_synt"/>
    <property type="match status" value="1"/>
</dbReference>
<dbReference type="Pfam" id="PF13632">
    <property type="entry name" value="Glyco_trans_2_3"/>
    <property type="match status" value="1"/>
</dbReference>
<dbReference type="InterPro" id="IPR029044">
    <property type="entry name" value="Nucleotide-diphossugar_trans"/>
</dbReference>
<evidence type="ECO:0000256" key="6">
    <source>
        <dbReference type="ARBA" id="ARBA00023136"/>
    </source>
</evidence>
<dbReference type="AlphaFoldDB" id="A0ABD1I3Q3"/>
<keyword evidence="14" id="KW-1185">Reference proteome</keyword>
<keyword evidence="5 11" id="KW-1133">Transmembrane helix</keyword>
<evidence type="ECO:0000256" key="5">
    <source>
        <dbReference type="ARBA" id="ARBA00022989"/>
    </source>
</evidence>
<evidence type="ECO:0000256" key="3">
    <source>
        <dbReference type="ARBA" id="ARBA00022679"/>
    </source>
</evidence>
<feature type="binding site" evidence="10">
    <location>
        <position position="258"/>
    </location>
    <ligand>
        <name>Mn(2+)</name>
        <dbReference type="ChEBI" id="CHEBI:29035"/>
    </ligand>
</feature>
<feature type="binding site" evidence="9">
    <location>
        <position position="109"/>
    </location>
    <ligand>
        <name>UDP-alpha-D-glucose</name>
        <dbReference type="ChEBI" id="CHEBI:58885"/>
    </ligand>
</feature>
<dbReference type="Proteomes" id="UP001567538">
    <property type="component" value="Unassembled WGS sequence"/>
</dbReference>
<feature type="domain" description="Glycosyltransferase 2-like" evidence="12">
    <location>
        <begin position="421"/>
        <end position="531"/>
    </location>
</feature>
<dbReference type="Gene3D" id="3.90.550.10">
    <property type="entry name" value="Spore Coat Polysaccharide Biosynthesis Protein SpsA, Chain A"/>
    <property type="match status" value="2"/>
</dbReference>
<feature type="active site" evidence="8">
    <location>
        <position position="432"/>
    </location>
</feature>
<protein>
    <submittedName>
        <fullName evidence="13">Cellulose synthase-like protein G2</fullName>
    </submittedName>
</protein>
<dbReference type="InterPro" id="IPR005150">
    <property type="entry name" value="Cellulose_synth"/>
</dbReference>
<evidence type="ECO:0000259" key="12">
    <source>
        <dbReference type="Pfam" id="PF13632"/>
    </source>
</evidence>
<feature type="transmembrane region" description="Helical" evidence="11">
    <location>
        <begin position="505"/>
        <end position="528"/>
    </location>
</feature>
<feature type="transmembrane region" description="Helical" evidence="11">
    <location>
        <begin position="666"/>
        <end position="684"/>
    </location>
</feature>
<reference evidence="13 14" key="1">
    <citation type="submission" date="2024-06" db="EMBL/GenBank/DDBJ databases">
        <title>A chromosome level genome sequence of Diviner's sage (Salvia divinorum).</title>
        <authorList>
            <person name="Ford S.A."/>
            <person name="Ro D.-K."/>
            <person name="Ness R.W."/>
            <person name="Phillips M.A."/>
        </authorList>
    </citation>
    <scope>NUCLEOTIDE SEQUENCE [LARGE SCALE GENOMIC DNA]</scope>
    <source>
        <strain evidence="13">SAF-2024a</strain>
        <tissue evidence="13">Leaf</tissue>
    </source>
</reference>
<evidence type="ECO:0000256" key="11">
    <source>
        <dbReference type="SAM" id="Phobius"/>
    </source>
</evidence>
<organism evidence="13 14">
    <name type="scientific">Salvia divinorum</name>
    <name type="common">Maria pastora</name>
    <name type="synonym">Diviner's sage</name>
    <dbReference type="NCBI Taxonomy" id="28513"/>
    <lineage>
        <taxon>Eukaryota</taxon>
        <taxon>Viridiplantae</taxon>
        <taxon>Streptophyta</taxon>
        <taxon>Embryophyta</taxon>
        <taxon>Tracheophyta</taxon>
        <taxon>Spermatophyta</taxon>
        <taxon>Magnoliopsida</taxon>
        <taxon>eudicotyledons</taxon>
        <taxon>Gunneridae</taxon>
        <taxon>Pentapetalae</taxon>
        <taxon>asterids</taxon>
        <taxon>lamiids</taxon>
        <taxon>Lamiales</taxon>
        <taxon>Lamiaceae</taxon>
        <taxon>Nepetoideae</taxon>
        <taxon>Mentheae</taxon>
        <taxon>Salviinae</taxon>
        <taxon>Salvia</taxon>
        <taxon>Salvia subgen. Calosphace</taxon>
    </lineage>
</organism>
<evidence type="ECO:0000256" key="4">
    <source>
        <dbReference type="ARBA" id="ARBA00022692"/>
    </source>
</evidence>
<comment type="caution">
    <text evidence="13">The sequence shown here is derived from an EMBL/GenBank/DDBJ whole genome shotgun (WGS) entry which is preliminary data.</text>
</comment>
<dbReference type="GO" id="GO:0012505">
    <property type="term" value="C:endomembrane system"/>
    <property type="evidence" value="ECO:0007669"/>
    <property type="project" value="UniProtKB-SubCell"/>
</dbReference>
<accession>A0ABD1I3Q3</accession>
<feature type="transmembrane region" description="Helical" evidence="11">
    <location>
        <begin position="52"/>
        <end position="71"/>
    </location>
</feature>
<evidence type="ECO:0000256" key="10">
    <source>
        <dbReference type="PIRSR" id="PIRSR605150-3"/>
    </source>
</evidence>
<dbReference type="FunFam" id="3.90.550.10:FF:000194">
    <property type="entry name" value="Cellulose synthase-like protein G2 isoform A"/>
    <property type="match status" value="1"/>
</dbReference>
<evidence type="ECO:0000256" key="7">
    <source>
        <dbReference type="ARBA" id="ARBA00023316"/>
    </source>
</evidence>
<feature type="transmembrane region" description="Helical" evidence="11">
    <location>
        <begin position="696"/>
        <end position="718"/>
    </location>
</feature>